<dbReference type="EMBL" id="JACKTG010000074">
    <property type="protein sequence ID" value="MCV6991829.1"/>
    <property type="molecule type" value="Genomic_DNA"/>
</dbReference>
<protein>
    <recommendedName>
        <fullName evidence="6">Serine protease</fullName>
    </recommendedName>
</protein>
<dbReference type="Proteomes" id="UP001207588">
    <property type="component" value="Unassembled WGS sequence"/>
</dbReference>
<dbReference type="InterPro" id="IPR043504">
    <property type="entry name" value="Peptidase_S1_PA_chymotrypsin"/>
</dbReference>
<accession>A0AAW5S8F6</accession>
<evidence type="ECO:0000313" key="4">
    <source>
        <dbReference type="Proteomes" id="UP000192293"/>
    </source>
</evidence>
<dbReference type="AlphaFoldDB" id="A0AAW5S8F6"/>
<evidence type="ECO:0000313" key="5">
    <source>
        <dbReference type="Proteomes" id="UP001207588"/>
    </source>
</evidence>
<reference evidence="3 4" key="1">
    <citation type="submission" date="2017-02" db="EMBL/GenBank/DDBJ databases">
        <title>The new phylogeny of genus Mycobacterium.</title>
        <authorList>
            <person name="Tortoli E."/>
            <person name="Trovato A."/>
            <person name="Cirillo D.M."/>
        </authorList>
    </citation>
    <scope>NUCLEOTIDE SEQUENCE [LARGE SCALE GENOMIC DNA]</scope>
    <source>
        <strain evidence="3 4">DSM 45439</strain>
    </source>
</reference>
<organism evidence="2 5">
    <name type="scientific">Mycobacterium bouchedurhonense</name>
    <dbReference type="NCBI Taxonomy" id="701041"/>
    <lineage>
        <taxon>Bacteria</taxon>
        <taxon>Bacillati</taxon>
        <taxon>Actinomycetota</taxon>
        <taxon>Actinomycetes</taxon>
        <taxon>Mycobacteriales</taxon>
        <taxon>Mycobacteriaceae</taxon>
        <taxon>Mycobacterium</taxon>
        <taxon>Mycobacterium avium complex (MAC)</taxon>
    </lineage>
</organism>
<dbReference type="Proteomes" id="UP000192293">
    <property type="component" value="Unassembled WGS sequence"/>
</dbReference>
<dbReference type="EMBL" id="MVHL01000036">
    <property type="protein sequence ID" value="ORA45769.1"/>
    <property type="molecule type" value="Genomic_DNA"/>
</dbReference>
<proteinExistence type="predicted"/>
<evidence type="ECO:0008006" key="6">
    <source>
        <dbReference type="Google" id="ProtNLM"/>
    </source>
</evidence>
<feature type="signal peptide" evidence="1">
    <location>
        <begin position="1"/>
        <end position="19"/>
    </location>
</feature>
<reference evidence="2" key="2">
    <citation type="submission" date="2020-07" db="EMBL/GenBank/DDBJ databases">
        <authorList>
            <person name="Pettersson B.M.F."/>
            <person name="Behra P.R.K."/>
            <person name="Ramesh M."/>
            <person name="Das S."/>
            <person name="Dasgupta S."/>
            <person name="Kirsebom L.A."/>
        </authorList>
    </citation>
    <scope>NUCLEOTIDE SEQUENCE</scope>
    <source>
        <strain evidence="2">DSM 45439</strain>
    </source>
</reference>
<dbReference type="InterPro" id="IPR009003">
    <property type="entry name" value="Peptidase_S1_PA"/>
</dbReference>
<evidence type="ECO:0000313" key="2">
    <source>
        <dbReference type="EMBL" id="MCV6991829.1"/>
    </source>
</evidence>
<name>A0AAW5S8F6_MYCBC</name>
<keyword evidence="4" id="KW-1185">Reference proteome</keyword>
<comment type="caution">
    <text evidence="2">The sequence shown here is derived from an EMBL/GenBank/DDBJ whole genome shotgun (WGS) entry which is preliminary data.</text>
</comment>
<dbReference type="SUPFAM" id="SSF50494">
    <property type="entry name" value="Trypsin-like serine proteases"/>
    <property type="match status" value="1"/>
</dbReference>
<dbReference type="Gene3D" id="2.40.10.10">
    <property type="entry name" value="Trypsin-like serine proteases"/>
    <property type="match status" value="2"/>
</dbReference>
<keyword evidence="1" id="KW-0732">Signal</keyword>
<reference evidence="2" key="3">
    <citation type="journal article" date="2022" name="BMC Genomics">
        <title>Comparative genome analysis of mycobacteria focusing on tRNA and non-coding RNA.</title>
        <authorList>
            <person name="Behra P.R.K."/>
            <person name="Pettersson B.M.F."/>
            <person name="Ramesh M."/>
            <person name="Das S."/>
            <person name="Dasgupta S."/>
            <person name="Kirsebom L.A."/>
        </authorList>
    </citation>
    <scope>NUCLEOTIDE SEQUENCE</scope>
    <source>
        <strain evidence="2">DSM 45439</strain>
    </source>
</reference>
<evidence type="ECO:0000256" key="1">
    <source>
        <dbReference type="SAM" id="SignalP"/>
    </source>
</evidence>
<feature type="chain" id="PRO_5043566032" description="Serine protease" evidence="1">
    <location>
        <begin position="20"/>
        <end position="246"/>
    </location>
</feature>
<sequence>MAAAAIGCCGALTAAPAAADADLDLRHHPAPAVAPGIAIATYDANHAGVVVPCTAGWLVHDANGNPGVLTAGHCYVGGGAIYWNTIKGAEGIGRFTEHVYEGTSDEDEDIAVIGINNVPTPTGPVATDTRIIGIRPVTAPADPARLAKGQQLCHYGLATGPPPQCGPITYITPTKVVFAAPAAEGDSGGPVYYRNADGTATPVGIHIRGDSSSTVAELVGPWLDKWHLTVDTTPSSPAAPVGYQQH</sequence>
<evidence type="ECO:0000313" key="3">
    <source>
        <dbReference type="EMBL" id="ORA45769.1"/>
    </source>
</evidence>
<gene>
    <name evidence="3" type="ORF">BST19_19930</name>
    <name evidence="2" type="ORF">H7I91_21580</name>
</gene>